<reference evidence="3" key="1">
    <citation type="journal article" date="2019" name="Int. J. Syst. Evol. Microbiol.">
        <title>The Global Catalogue of Microorganisms (GCM) 10K type strain sequencing project: providing services to taxonomists for standard genome sequencing and annotation.</title>
        <authorList>
            <consortium name="The Broad Institute Genomics Platform"/>
            <consortium name="The Broad Institute Genome Sequencing Center for Infectious Disease"/>
            <person name="Wu L."/>
            <person name="Ma J."/>
        </authorList>
    </citation>
    <scope>NUCLEOTIDE SEQUENCE [LARGE SCALE GENOMIC DNA]</scope>
    <source>
        <strain evidence="3">JCM 15478</strain>
    </source>
</reference>
<keyword evidence="1" id="KW-0472">Membrane</keyword>
<dbReference type="Proteomes" id="UP001500016">
    <property type="component" value="Unassembled WGS sequence"/>
</dbReference>
<keyword evidence="1" id="KW-0812">Transmembrane</keyword>
<dbReference type="EMBL" id="BAAAPE010000015">
    <property type="protein sequence ID" value="GAA2092442.1"/>
    <property type="molecule type" value="Genomic_DNA"/>
</dbReference>
<gene>
    <name evidence="2" type="ORF">GCM10009801_58950</name>
</gene>
<dbReference type="Pfam" id="PF10011">
    <property type="entry name" value="DUF2254"/>
    <property type="match status" value="1"/>
</dbReference>
<proteinExistence type="predicted"/>
<evidence type="ECO:0000256" key="1">
    <source>
        <dbReference type="SAM" id="Phobius"/>
    </source>
</evidence>
<keyword evidence="3" id="KW-1185">Reference proteome</keyword>
<evidence type="ECO:0000313" key="2">
    <source>
        <dbReference type="EMBL" id="GAA2092442.1"/>
    </source>
</evidence>
<feature type="transmembrane region" description="Helical" evidence="1">
    <location>
        <begin position="20"/>
        <end position="42"/>
    </location>
</feature>
<organism evidence="2 3">
    <name type="scientific">Streptomyces albiaxialis</name>
    <dbReference type="NCBI Taxonomy" id="329523"/>
    <lineage>
        <taxon>Bacteria</taxon>
        <taxon>Bacillati</taxon>
        <taxon>Actinomycetota</taxon>
        <taxon>Actinomycetes</taxon>
        <taxon>Kitasatosporales</taxon>
        <taxon>Streptomycetaceae</taxon>
        <taxon>Streptomyces</taxon>
    </lineage>
</organism>
<accession>A0ABP5I4G4</accession>
<sequence length="436" mass="48480">MALRRPRPLSPLREHLRDTFWFAPVAGLVGAVVLALGCALVDDVYVERLQRERDYGSLRDMIHFADTAKSIVAMIGSSVLTLVGVVFSISLVALQMVSSQWSQRVLRLYVRSRVTKGTFAVFLATFVFSLLVQLQYPESSDPERVSSVPFVTIAVAFLLVIAALGLFIGYVSATMSLMRVSHVVDRISREAGRLLVLPARPYVIEHVGERSATLVHRGRAGVLRDVHVARLVRVASAQGVVVHLLPRIGDFLVPGTPVIAVYGEWRRPGRRRRAERAFDAALSTGVERTFHQDLGFGLRQLVDIALRALSPAVNDPTTAVQCVDRVQQFLAEAAGRPLGLLLHTDRAGAPRLVQDLPRWEDLVKLGFTEIRGVATRQPQVTRRLRAALEDLVELAPEERREPLLRQRELLEHAMERDVPDTTEREFALTADRQGIG</sequence>
<feature type="transmembrane region" description="Helical" evidence="1">
    <location>
        <begin position="148"/>
        <end position="171"/>
    </location>
</feature>
<comment type="caution">
    <text evidence="2">The sequence shown here is derived from an EMBL/GenBank/DDBJ whole genome shotgun (WGS) entry which is preliminary data.</text>
</comment>
<protein>
    <submittedName>
        <fullName evidence="2">DUF2254 domain-containing protein</fullName>
    </submittedName>
</protein>
<name>A0ABP5I4G4_9ACTN</name>
<keyword evidence="1" id="KW-1133">Transmembrane helix</keyword>
<evidence type="ECO:0000313" key="3">
    <source>
        <dbReference type="Proteomes" id="UP001500016"/>
    </source>
</evidence>
<dbReference type="InterPro" id="IPR018723">
    <property type="entry name" value="DUF2254_membrane"/>
</dbReference>
<feature type="transmembrane region" description="Helical" evidence="1">
    <location>
        <begin position="118"/>
        <end position="136"/>
    </location>
</feature>
<feature type="transmembrane region" description="Helical" evidence="1">
    <location>
        <begin position="71"/>
        <end position="97"/>
    </location>
</feature>